<accession>A0A847UDN7</accession>
<gene>
    <name evidence="3" type="ORF">GOC74_16855</name>
</gene>
<dbReference type="GO" id="GO:0000271">
    <property type="term" value="P:polysaccharide biosynthetic process"/>
    <property type="evidence" value="ECO:0007669"/>
    <property type="project" value="TreeGrafter"/>
</dbReference>
<dbReference type="Pfam" id="PF01041">
    <property type="entry name" value="DegT_DnrJ_EryC1"/>
    <property type="match status" value="1"/>
</dbReference>
<organism evidence="3 4">
    <name type="scientific">Halomicrobium mukohataei</name>
    <dbReference type="NCBI Taxonomy" id="57705"/>
    <lineage>
        <taxon>Archaea</taxon>
        <taxon>Methanobacteriati</taxon>
        <taxon>Methanobacteriota</taxon>
        <taxon>Stenosarchaea group</taxon>
        <taxon>Halobacteria</taxon>
        <taxon>Halobacteriales</taxon>
        <taxon>Haloarculaceae</taxon>
        <taxon>Halomicrobium</taxon>
    </lineage>
</organism>
<reference evidence="3" key="1">
    <citation type="submission" date="2019-12" db="EMBL/GenBank/DDBJ databases">
        <title>Whole-genome sequence of Halomicrobium mukohataei pws1.</title>
        <authorList>
            <person name="Verma D.K."/>
            <person name="Gopal K."/>
            <person name="Prasad E.S."/>
        </authorList>
    </citation>
    <scope>NUCLEOTIDE SEQUENCE</scope>
    <source>
        <strain evidence="3">Pws1</strain>
    </source>
</reference>
<evidence type="ECO:0000313" key="3">
    <source>
        <dbReference type="EMBL" id="NLV11595.1"/>
    </source>
</evidence>
<evidence type="ECO:0000313" key="4">
    <source>
        <dbReference type="Proteomes" id="UP000608662"/>
    </source>
</evidence>
<name>A0A847UDN7_9EURY</name>
<sequence>MRDLDGRPAIEGGTPIRDAGIGYGGQSITDADKQAVADALEGDYITRGPTVDDFERAIATYVGVDNAVAVTSGTAALHLAGDAAGYGPGDEIITTPLTFASTAHAAVYNDATPVFADIDMETRNLDPEAVRDRITADTAGLIPMHYAGQPCEVDAMLDIAEEHDLTVIWDTCHALGSTWHGEQAGSHRDAAIFSFHPVKNITTAEGGMVVTDDDEFAERIRSLRSFDMDYDPPGHEDEPWYQVTEGVGFNYNFTDLQAALGLKQLERIDEFKQRRREIITRYEEAFADIPGLETPTVKDDVDPMWHLYAVEIDEAFGCDRKRFVNAMHAENIYVQVHYVPLHYHPFFQKSFGYERGQFPNAEQVYDRIVSLPLYPAMDDETVDDVIRAIRRIHEYHE</sequence>
<dbReference type="InterPro" id="IPR015421">
    <property type="entry name" value="PyrdxlP-dep_Trfase_major"/>
</dbReference>
<dbReference type="PIRSF" id="PIRSF000390">
    <property type="entry name" value="PLP_StrS"/>
    <property type="match status" value="1"/>
</dbReference>
<dbReference type="SUPFAM" id="SSF53383">
    <property type="entry name" value="PLP-dependent transferases"/>
    <property type="match status" value="1"/>
</dbReference>
<evidence type="ECO:0000256" key="1">
    <source>
        <dbReference type="RuleBase" id="RU004508"/>
    </source>
</evidence>
<evidence type="ECO:0000256" key="2">
    <source>
        <dbReference type="SAM" id="MobiDB-lite"/>
    </source>
</evidence>
<dbReference type="OrthoDB" id="10355at2157"/>
<dbReference type="InterPro" id="IPR015424">
    <property type="entry name" value="PyrdxlP-dep_Trfase"/>
</dbReference>
<comment type="similarity">
    <text evidence="1">Belongs to the DegT/DnrJ/EryC1 family.</text>
</comment>
<keyword evidence="1" id="KW-0663">Pyridoxal phosphate</keyword>
<dbReference type="Gene3D" id="3.90.1150.10">
    <property type="entry name" value="Aspartate Aminotransferase, domain 1"/>
    <property type="match status" value="1"/>
</dbReference>
<dbReference type="GO" id="GO:0008483">
    <property type="term" value="F:transaminase activity"/>
    <property type="evidence" value="ECO:0007669"/>
    <property type="project" value="UniProtKB-KW"/>
</dbReference>
<comment type="caution">
    <text evidence="3">The sequence shown here is derived from an EMBL/GenBank/DDBJ whole genome shotgun (WGS) entry which is preliminary data.</text>
</comment>
<dbReference type="InterPro" id="IPR000653">
    <property type="entry name" value="DegT/StrS_aminotransferase"/>
</dbReference>
<dbReference type="PANTHER" id="PTHR30244:SF34">
    <property type="entry name" value="DTDP-4-AMINO-4,6-DIDEOXYGALACTOSE TRANSAMINASE"/>
    <property type="match status" value="1"/>
</dbReference>
<dbReference type="GO" id="GO:0030170">
    <property type="term" value="F:pyridoxal phosphate binding"/>
    <property type="evidence" value="ECO:0007669"/>
    <property type="project" value="TreeGrafter"/>
</dbReference>
<dbReference type="InterPro" id="IPR015422">
    <property type="entry name" value="PyrdxlP-dep_Trfase_small"/>
</dbReference>
<proteinExistence type="inferred from homology"/>
<dbReference type="EMBL" id="WOYG01000001">
    <property type="protein sequence ID" value="NLV11595.1"/>
    <property type="molecule type" value="Genomic_DNA"/>
</dbReference>
<dbReference type="CDD" id="cd00616">
    <property type="entry name" value="AHBA_syn"/>
    <property type="match status" value="1"/>
</dbReference>
<dbReference type="Gene3D" id="3.40.640.10">
    <property type="entry name" value="Type I PLP-dependent aspartate aminotransferase-like (Major domain)"/>
    <property type="match status" value="1"/>
</dbReference>
<feature type="region of interest" description="Disordered" evidence="2">
    <location>
        <begin position="1"/>
        <end position="23"/>
    </location>
</feature>
<protein>
    <submittedName>
        <fullName evidence="3">Aminotransferase class I/II-fold pyridoxal phosphate-dependent enzyme</fullName>
    </submittedName>
</protein>
<dbReference type="RefSeq" id="WP_170095250.1">
    <property type="nucleotide sequence ID" value="NZ_WOYG01000001.1"/>
</dbReference>
<keyword evidence="3" id="KW-0808">Transferase</keyword>
<dbReference type="Proteomes" id="UP000608662">
    <property type="component" value="Unassembled WGS sequence"/>
</dbReference>
<keyword evidence="3" id="KW-0032">Aminotransferase</keyword>
<dbReference type="PANTHER" id="PTHR30244">
    <property type="entry name" value="TRANSAMINASE"/>
    <property type="match status" value="1"/>
</dbReference>
<dbReference type="AlphaFoldDB" id="A0A847UDN7"/>